<organism evidence="6 7">
    <name type="scientific">Physcomitrium patens</name>
    <name type="common">Spreading-leaved earth moss</name>
    <name type="synonym">Physcomitrella patens</name>
    <dbReference type="NCBI Taxonomy" id="3218"/>
    <lineage>
        <taxon>Eukaryota</taxon>
        <taxon>Viridiplantae</taxon>
        <taxon>Streptophyta</taxon>
        <taxon>Embryophyta</taxon>
        <taxon>Bryophyta</taxon>
        <taxon>Bryophytina</taxon>
        <taxon>Bryopsida</taxon>
        <taxon>Funariidae</taxon>
        <taxon>Funariales</taxon>
        <taxon>Funariaceae</taxon>
        <taxon>Physcomitrium</taxon>
    </lineage>
</organism>
<dbReference type="Gene3D" id="3.40.50.720">
    <property type="entry name" value="NAD(P)-binding Rossmann-like Domain"/>
    <property type="match status" value="1"/>
</dbReference>
<dbReference type="Proteomes" id="UP000006727">
    <property type="component" value="Chromosome 14"/>
</dbReference>
<evidence type="ECO:0000256" key="4">
    <source>
        <dbReference type="SAM" id="SignalP"/>
    </source>
</evidence>
<proteinExistence type="predicted"/>
<reference evidence="6 7" key="1">
    <citation type="journal article" date="2008" name="Science">
        <title>The Physcomitrella genome reveals evolutionary insights into the conquest of land by plants.</title>
        <authorList>
            <person name="Rensing S."/>
            <person name="Lang D."/>
            <person name="Zimmer A."/>
            <person name="Terry A."/>
            <person name="Salamov A."/>
            <person name="Shapiro H."/>
            <person name="Nishiyama T."/>
            <person name="Perroud P.-F."/>
            <person name="Lindquist E."/>
            <person name="Kamisugi Y."/>
            <person name="Tanahashi T."/>
            <person name="Sakakibara K."/>
            <person name="Fujita T."/>
            <person name="Oishi K."/>
            <person name="Shin-I T."/>
            <person name="Kuroki Y."/>
            <person name="Toyoda A."/>
            <person name="Suzuki Y."/>
            <person name="Hashimoto A."/>
            <person name="Yamaguchi K."/>
            <person name="Sugano A."/>
            <person name="Kohara Y."/>
            <person name="Fujiyama A."/>
            <person name="Anterola A."/>
            <person name="Aoki S."/>
            <person name="Ashton N."/>
            <person name="Barbazuk W.B."/>
            <person name="Barker E."/>
            <person name="Bennetzen J."/>
            <person name="Bezanilla M."/>
            <person name="Blankenship R."/>
            <person name="Cho S.H."/>
            <person name="Dutcher S."/>
            <person name="Estelle M."/>
            <person name="Fawcett J.A."/>
            <person name="Gundlach H."/>
            <person name="Hanada K."/>
            <person name="Heyl A."/>
            <person name="Hicks K.A."/>
            <person name="Hugh J."/>
            <person name="Lohr M."/>
            <person name="Mayer K."/>
            <person name="Melkozernov A."/>
            <person name="Murata T."/>
            <person name="Nelson D."/>
            <person name="Pils B."/>
            <person name="Prigge M."/>
            <person name="Reiss B."/>
            <person name="Renner T."/>
            <person name="Rombauts S."/>
            <person name="Rushton P."/>
            <person name="Sanderfoot A."/>
            <person name="Schween G."/>
            <person name="Shiu S.-H."/>
            <person name="Stueber K."/>
            <person name="Theodoulou F.L."/>
            <person name="Tu H."/>
            <person name="Van de Peer Y."/>
            <person name="Verrier P.J."/>
            <person name="Waters E."/>
            <person name="Wood A."/>
            <person name="Yang L."/>
            <person name="Cove D."/>
            <person name="Cuming A."/>
            <person name="Hasebe M."/>
            <person name="Lucas S."/>
            <person name="Mishler D.B."/>
            <person name="Reski R."/>
            <person name="Grigoriev I."/>
            <person name="Quatrano R.S."/>
            <person name="Boore J.L."/>
        </authorList>
    </citation>
    <scope>NUCLEOTIDE SEQUENCE [LARGE SCALE GENOMIC DNA]</scope>
    <source>
        <strain evidence="6 7">cv. Gransden 2004</strain>
    </source>
</reference>
<accession>A0A7I4AQC6</accession>
<dbReference type="PANTHER" id="PTHR14097">
    <property type="entry name" value="OXIDOREDUCTASE HTATIP2"/>
    <property type="match status" value="1"/>
</dbReference>
<evidence type="ECO:0000313" key="7">
    <source>
        <dbReference type="Proteomes" id="UP000006727"/>
    </source>
</evidence>
<dbReference type="EnsemblPlants" id="Pp3c14_10180V3.4">
    <property type="protein sequence ID" value="Pp3c14_10180V3.4"/>
    <property type="gene ID" value="Pp3c14_10180"/>
</dbReference>
<dbReference type="EnsemblPlants" id="Pp3c14_10180V3.5">
    <property type="protein sequence ID" value="Pp3c14_10180V3.5"/>
    <property type="gene ID" value="Pp3c14_10180"/>
</dbReference>
<dbReference type="PANTHER" id="PTHR14097:SF7">
    <property type="entry name" value="OXIDOREDUCTASE HTATIP2"/>
    <property type="match status" value="1"/>
</dbReference>
<evidence type="ECO:0000313" key="6">
    <source>
        <dbReference type="EnsemblPlants" id="Pp3c14_10180V3.4"/>
    </source>
</evidence>
<evidence type="ECO:0000256" key="2">
    <source>
        <dbReference type="ARBA" id="ARBA00023128"/>
    </source>
</evidence>
<feature type="chain" id="PRO_5043238817" description="NAD-dependent epimerase/dehydratase domain-containing protein" evidence="4">
    <location>
        <begin position="23"/>
        <end position="285"/>
    </location>
</feature>
<keyword evidence="7" id="KW-1185">Reference proteome</keyword>
<dbReference type="GO" id="GO:0005737">
    <property type="term" value="C:cytoplasm"/>
    <property type="evidence" value="ECO:0000318"/>
    <property type="project" value="GO_Central"/>
</dbReference>
<dbReference type="PROSITE" id="PS51257">
    <property type="entry name" value="PROKAR_LIPOPROTEIN"/>
    <property type="match status" value="1"/>
</dbReference>
<dbReference type="Pfam" id="PF01370">
    <property type="entry name" value="Epimerase"/>
    <property type="match status" value="1"/>
</dbReference>
<dbReference type="EnsemblPlants" id="Pp3c14_10180V3.6">
    <property type="protein sequence ID" value="Pp3c14_10180V3.6"/>
    <property type="gene ID" value="Pp3c14_10180"/>
</dbReference>
<dbReference type="Gramene" id="Pp3c14_10180V3.4">
    <property type="protein sequence ID" value="Pp3c14_10180V3.4"/>
    <property type="gene ID" value="Pp3c14_10180"/>
</dbReference>
<dbReference type="Gramene" id="Pp3c14_10180V3.5">
    <property type="protein sequence ID" value="Pp3c14_10180V3.5"/>
    <property type="gene ID" value="Pp3c14_10180"/>
</dbReference>
<dbReference type="OMA" id="LGRTEWP"/>
<evidence type="ECO:0000259" key="5">
    <source>
        <dbReference type="Pfam" id="PF01370"/>
    </source>
</evidence>
<name>A0A7I4AQC6_PHYPA</name>
<gene>
    <name evidence="6" type="primary">LOC112290929</name>
</gene>
<sequence length="285" mass="30594">MVARVSLWVVTWVGVMVAVSCAHIPETCDDAQLKGLGFCGVKERGALMTTEHSSTPTMSAFIIGGTGMVGRKLVAELSQSDHFSRIVTLGRRVVAYDGPGKEKLDQHVVDFGKIEEHKALLENLDVGFNTLGTTRADAGSDEQFIKIDHDIPLHVARLFKEANPSKPLHFCLLSSSGASASSSLLYPKTKGLIEQHISELGFAKLSIFQPGILVYDGEKREKTRFAESIAVSLHKPLNFLTGGRAASGVTSVAKAIRMVAEKGITPGSPVDFYDNKSIGKLASGN</sequence>
<dbReference type="AlphaFoldDB" id="A0A7I4AQC6"/>
<dbReference type="GO" id="GO:0016020">
    <property type="term" value="C:membrane"/>
    <property type="evidence" value="ECO:0007669"/>
    <property type="project" value="UniProtKB-SubCell"/>
</dbReference>
<protein>
    <recommendedName>
        <fullName evidence="5">NAD-dependent epimerase/dehydratase domain-containing protein</fullName>
    </recommendedName>
</protein>
<keyword evidence="3" id="KW-0472">Membrane</keyword>
<dbReference type="OrthoDB" id="430436at2759"/>
<dbReference type="FunFam" id="3.40.50.720:FF:001568">
    <property type="entry name" value="Predicted protein"/>
    <property type="match status" value="1"/>
</dbReference>
<dbReference type="EMBL" id="ABEU02000014">
    <property type="status" value="NOT_ANNOTATED_CDS"/>
    <property type="molecule type" value="Genomic_DNA"/>
</dbReference>
<dbReference type="InterPro" id="IPR001509">
    <property type="entry name" value="Epimerase_deHydtase"/>
</dbReference>
<feature type="domain" description="NAD-dependent epimerase/dehydratase" evidence="5">
    <location>
        <begin position="61"/>
        <end position="177"/>
    </location>
</feature>
<dbReference type="SUPFAM" id="SSF51735">
    <property type="entry name" value="NAD(P)-binding Rossmann-fold domains"/>
    <property type="match status" value="1"/>
</dbReference>
<keyword evidence="4" id="KW-0732">Signal</keyword>
<reference evidence="6 7" key="2">
    <citation type="journal article" date="2018" name="Plant J.">
        <title>The Physcomitrella patens chromosome-scale assembly reveals moss genome structure and evolution.</title>
        <authorList>
            <person name="Lang D."/>
            <person name="Ullrich K.K."/>
            <person name="Murat F."/>
            <person name="Fuchs J."/>
            <person name="Jenkins J."/>
            <person name="Haas F.B."/>
            <person name="Piednoel M."/>
            <person name="Gundlach H."/>
            <person name="Van Bel M."/>
            <person name="Meyberg R."/>
            <person name="Vives C."/>
            <person name="Morata J."/>
            <person name="Symeonidi A."/>
            <person name="Hiss M."/>
            <person name="Muchero W."/>
            <person name="Kamisugi Y."/>
            <person name="Saleh O."/>
            <person name="Blanc G."/>
            <person name="Decker E.L."/>
            <person name="van Gessel N."/>
            <person name="Grimwood J."/>
            <person name="Hayes R.D."/>
            <person name="Graham S.W."/>
            <person name="Gunter L.E."/>
            <person name="McDaniel S.F."/>
            <person name="Hoernstein S.N.W."/>
            <person name="Larsson A."/>
            <person name="Li F.W."/>
            <person name="Perroud P.F."/>
            <person name="Phillips J."/>
            <person name="Ranjan P."/>
            <person name="Rokshar D.S."/>
            <person name="Rothfels C.J."/>
            <person name="Schneider L."/>
            <person name="Shu S."/>
            <person name="Stevenson D.W."/>
            <person name="Thummler F."/>
            <person name="Tillich M."/>
            <person name="Villarreal Aguilar J.C."/>
            <person name="Widiez T."/>
            <person name="Wong G.K."/>
            <person name="Wymore A."/>
            <person name="Zhang Y."/>
            <person name="Zimmer A.D."/>
            <person name="Quatrano R.S."/>
            <person name="Mayer K.F.X."/>
            <person name="Goodstein D."/>
            <person name="Casacuberta J.M."/>
            <person name="Vandepoele K."/>
            <person name="Reski R."/>
            <person name="Cuming A.C."/>
            <person name="Tuskan G.A."/>
            <person name="Maumus F."/>
            <person name="Salse J."/>
            <person name="Schmutz J."/>
            <person name="Rensing S.A."/>
        </authorList>
    </citation>
    <scope>NUCLEOTIDE SEQUENCE [LARGE SCALE GENOMIC DNA]</scope>
    <source>
        <strain evidence="6 7">cv. Gransden 2004</strain>
    </source>
</reference>
<dbReference type="GeneID" id="112290929"/>
<reference evidence="6" key="3">
    <citation type="submission" date="2020-12" db="UniProtKB">
        <authorList>
            <consortium name="EnsemblPlants"/>
        </authorList>
    </citation>
    <scope>IDENTIFICATION</scope>
</reference>
<evidence type="ECO:0000256" key="1">
    <source>
        <dbReference type="ARBA" id="ARBA00004370"/>
    </source>
</evidence>
<feature type="signal peptide" evidence="4">
    <location>
        <begin position="1"/>
        <end position="22"/>
    </location>
</feature>
<dbReference type="InterPro" id="IPR036291">
    <property type="entry name" value="NAD(P)-bd_dom_sf"/>
</dbReference>
<evidence type="ECO:0000256" key="3">
    <source>
        <dbReference type="ARBA" id="ARBA00023136"/>
    </source>
</evidence>
<comment type="subcellular location">
    <subcellularLocation>
        <location evidence="1">Membrane</location>
    </subcellularLocation>
</comment>
<dbReference type="RefSeq" id="XP_073394521.1">
    <property type="nucleotide sequence ID" value="XM_073538420.1"/>
</dbReference>
<dbReference type="Gramene" id="Pp3c14_10180V3.6">
    <property type="protein sequence ID" value="Pp3c14_10180V3.6"/>
    <property type="gene ID" value="Pp3c14_10180"/>
</dbReference>
<keyword evidence="2" id="KW-0496">Mitochondrion</keyword>